<dbReference type="GO" id="GO:0020037">
    <property type="term" value="F:heme binding"/>
    <property type="evidence" value="ECO:0007669"/>
    <property type="project" value="InterPro"/>
</dbReference>
<keyword evidence="8" id="KW-0479">Metal-binding</keyword>
<evidence type="ECO:0000256" key="6">
    <source>
        <dbReference type="ARBA" id="ARBA00012109"/>
    </source>
</evidence>
<sequence length="1309" mass="151067">MTPLFTASKLKSMFYIIDKSAHDFLKYLRENKEIQKGDAFKTLSTFCSAAICATVFGVNTESIFDSPFLKIARGSFRSTLITNIQFLMSHFAEKFCQILNIKAFKQFEDFFVGAIKQVIRQREIENIRRHDFADICIALKNSGKLIDPDTGLELETTDELLAAQAFFFFVAGVEPIATAMFATFVELGKNSEIQKRVQDEVDGVFEEHNESLSYDIISEMVYLDMVIKEAMRLHPAIGFVTRKCVQNTILPVGNIKVDKGTKIFVPIYELHHDPKYFPEPELFKPDRFSSENKHNILDITYLPFGKGKRICIGMRYAHMQVKTGLVHILRHFSIKTNINRDGIKYMKHQIQVRLENVDVDKNKITGPFWEVFTSGEPFYLHLQNIYNQYPDQAAVGIGGFLTPSLYVRDPKNVQAILSSDFNSFYHRGFEVNENDKLANNILFLNGSKWKLMRQSMTPLFTSLKLKNMFYIMDKSAQDFVQYIKESPEIRKGNTFQTLSTFCSAAIGASVFGLTTESIFDSPFLKIAQKIFEPTLKSNLRFAISNLSQTLFHLFKIQFFKEFEDFFIDAIKRVVRQRKEENVKKHDFADICVALQKNGMLKDPETGLELEPTYALLAAQAFFFFNAGVEPVAAAMFSALIEIGKNPEIQKKVHEEIDGTFDKNNGKLNFDIIAEMVYLDMVINEAMRMYPPIGFLSRQCVEDTVLPSGNIAVEKGTKIFVPIFEFHHDPKYFPNPEEFNPERFSRENKKKMSDITYLPFGKGNRICIGMRYAHMQTKTGLVHLLRNFNVKTNIGKGGINNGNPLRLQYQENFLIVDNDAVLSDDPTDPRRSLIPGYNNNYWTKRGVVFYKGNLLNTILYDFFTGKKSLFMHLHDIYKKYPNEPVVAVGLFFIPALYVKDPINIQYILSSEFKSFYHRGIETNESDILAKNTLFQNGKTWKLLRENMTPLFTSSKLKNMFYIMDKSAQDFVKYLKNDRELRKYNAYQKLSMFCCAAICGTVFGIGANSIFDLPFLKIAQKSFRSTLKINMRFALSTLSRTLFNKFKIHFFKEYEDFFIGAIKQVVHQREQDNIKKHDFVDTWLALQKSGKLKDSDNGFELETTNELLAAQAFSFFIAGVEPTATAMFATLFELAKNPEIQQKVHAEIDRVFENHSGALTYEMISKMVYLDMAIKEAMRLHPSIATLSRRCVQNTVLPNGNIVVEKDTKIFIPVYELHHDEKYFPDPEAYKPERLSRENKHEIIEFTYLPFGKGNRTCIGMQYAHMQIKTGLVHMLRHFTVHTDIQQGKQKYLKHLIQLRLDHNDIKFLTR</sequence>
<organism evidence="16 17">
    <name type="scientific">Danaus plexippus plexippus</name>
    <dbReference type="NCBI Taxonomy" id="278856"/>
    <lineage>
        <taxon>Eukaryota</taxon>
        <taxon>Metazoa</taxon>
        <taxon>Ecdysozoa</taxon>
        <taxon>Arthropoda</taxon>
        <taxon>Hexapoda</taxon>
        <taxon>Insecta</taxon>
        <taxon>Pterygota</taxon>
        <taxon>Neoptera</taxon>
        <taxon>Endopterygota</taxon>
        <taxon>Lepidoptera</taxon>
        <taxon>Glossata</taxon>
        <taxon>Ditrysia</taxon>
        <taxon>Papilionoidea</taxon>
        <taxon>Nymphalidae</taxon>
        <taxon>Danainae</taxon>
        <taxon>Danaini</taxon>
        <taxon>Danaina</taxon>
        <taxon>Danaus</taxon>
        <taxon>Danaus</taxon>
    </lineage>
</organism>
<keyword evidence="12" id="KW-0408">Iron</keyword>
<evidence type="ECO:0000256" key="8">
    <source>
        <dbReference type="ARBA" id="ARBA00022723"/>
    </source>
</evidence>
<comment type="similarity">
    <text evidence="5">Belongs to the cytochrome P450 family.</text>
</comment>
<evidence type="ECO:0000256" key="14">
    <source>
        <dbReference type="ARBA" id="ARBA00023136"/>
    </source>
</evidence>
<evidence type="ECO:0000256" key="1">
    <source>
        <dbReference type="ARBA" id="ARBA00001971"/>
    </source>
</evidence>
<comment type="cofactor">
    <cofactor evidence="1">
        <name>heme</name>
        <dbReference type="ChEBI" id="CHEBI:30413"/>
    </cofactor>
</comment>
<keyword evidence="11" id="KW-0560">Oxidoreductase</keyword>
<proteinExistence type="inferred from homology"/>
<dbReference type="SUPFAM" id="SSF48264">
    <property type="entry name" value="Cytochrome P450"/>
    <property type="match status" value="3"/>
</dbReference>
<dbReference type="PANTHER" id="PTHR24292">
    <property type="entry name" value="CYTOCHROME P450"/>
    <property type="match status" value="1"/>
</dbReference>
<comment type="caution">
    <text evidence="16">The sequence shown here is derived from an EMBL/GenBank/DDBJ whole genome shotgun (WGS) entry which is preliminary data.</text>
</comment>
<keyword evidence="14" id="KW-0472">Membrane</keyword>
<evidence type="ECO:0000256" key="2">
    <source>
        <dbReference type="ARBA" id="ARBA00003690"/>
    </source>
</evidence>
<reference evidence="16 17" key="1">
    <citation type="journal article" date="2011" name="Cell">
        <title>The monarch butterfly genome yields insights into long-distance migration.</title>
        <authorList>
            <person name="Zhan S."/>
            <person name="Merlin C."/>
            <person name="Boore J.L."/>
            <person name="Reppert S.M."/>
        </authorList>
    </citation>
    <scope>NUCLEOTIDE SEQUENCE [LARGE SCALE GENOMIC DNA]</scope>
    <source>
        <strain evidence="16">F-2</strain>
    </source>
</reference>
<dbReference type="PRINTS" id="PR00385">
    <property type="entry name" value="P450"/>
</dbReference>
<dbReference type="EMBL" id="AGBW02008348">
    <property type="protein sequence ID" value="OWR53607.1"/>
    <property type="molecule type" value="Genomic_DNA"/>
</dbReference>
<evidence type="ECO:0000313" key="16">
    <source>
        <dbReference type="EMBL" id="OWR53607.1"/>
    </source>
</evidence>
<keyword evidence="9" id="KW-0256">Endoplasmic reticulum</keyword>
<evidence type="ECO:0000256" key="7">
    <source>
        <dbReference type="ARBA" id="ARBA00022617"/>
    </source>
</evidence>
<evidence type="ECO:0000256" key="15">
    <source>
        <dbReference type="ARBA" id="ARBA00047827"/>
    </source>
</evidence>
<evidence type="ECO:0000256" key="4">
    <source>
        <dbReference type="ARBA" id="ARBA00004406"/>
    </source>
</evidence>
<comment type="catalytic activity">
    <reaction evidence="15">
        <text>an organic molecule + reduced [NADPH--hemoprotein reductase] + O2 = an alcohol + oxidized [NADPH--hemoprotein reductase] + H2O + H(+)</text>
        <dbReference type="Rhea" id="RHEA:17149"/>
        <dbReference type="Rhea" id="RHEA-COMP:11964"/>
        <dbReference type="Rhea" id="RHEA-COMP:11965"/>
        <dbReference type="ChEBI" id="CHEBI:15377"/>
        <dbReference type="ChEBI" id="CHEBI:15378"/>
        <dbReference type="ChEBI" id="CHEBI:15379"/>
        <dbReference type="ChEBI" id="CHEBI:30879"/>
        <dbReference type="ChEBI" id="CHEBI:57618"/>
        <dbReference type="ChEBI" id="CHEBI:58210"/>
        <dbReference type="ChEBI" id="CHEBI:142491"/>
        <dbReference type="EC" id="1.14.14.1"/>
    </reaction>
</comment>
<evidence type="ECO:0000256" key="12">
    <source>
        <dbReference type="ARBA" id="ARBA00023004"/>
    </source>
</evidence>
<dbReference type="EC" id="1.14.14.1" evidence="6"/>
<dbReference type="InterPro" id="IPR002403">
    <property type="entry name" value="Cyt_P450_E_grp-IV"/>
</dbReference>
<dbReference type="KEGG" id="dpl:KGM_202397"/>
<dbReference type="eggNOG" id="KOG0158">
    <property type="taxonomic scope" value="Eukaryota"/>
</dbReference>
<dbReference type="Proteomes" id="UP000007151">
    <property type="component" value="Unassembled WGS sequence"/>
</dbReference>
<protein>
    <recommendedName>
        <fullName evidence="6">unspecific monooxygenase</fullName>
        <ecNumber evidence="6">1.14.14.1</ecNumber>
    </recommendedName>
</protein>
<dbReference type="PRINTS" id="PR00465">
    <property type="entry name" value="EP450IV"/>
</dbReference>
<evidence type="ECO:0000256" key="5">
    <source>
        <dbReference type="ARBA" id="ARBA00010617"/>
    </source>
</evidence>
<name>A0A212FIP5_DANPL</name>
<dbReference type="InterPro" id="IPR036396">
    <property type="entry name" value="Cyt_P450_sf"/>
</dbReference>
<evidence type="ECO:0000256" key="13">
    <source>
        <dbReference type="ARBA" id="ARBA00023033"/>
    </source>
</evidence>
<dbReference type="InterPro" id="IPR001128">
    <property type="entry name" value="Cyt_P450"/>
</dbReference>
<dbReference type="CDD" id="cd11056">
    <property type="entry name" value="CYP6-like"/>
    <property type="match status" value="3"/>
</dbReference>
<comment type="function">
    <text evidence="2">May be involved in the metabolism of insect hormones and in the breakdown of synthetic insecticides.</text>
</comment>
<dbReference type="FunFam" id="1.10.630.10:FF:000182">
    <property type="entry name" value="Cytochrome P450 3A4"/>
    <property type="match status" value="2"/>
</dbReference>
<dbReference type="GO" id="GO:0016712">
    <property type="term" value="F:oxidoreductase activity, acting on paired donors, with incorporation or reduction of molecular oxygen, reduced flavin or flavoprotein as one donor, and incorporation of one atom of oxygen"/>
    <property type="evidence" value="ECO:0007669"/>
    <property type="project" value="UniProtKB-EC"/>
</dbReference>
<comment type="subcellular location">
    <subcellularLocation>
        <location evidence="4">Endoplasmic reticulum membrane</location>
        <topology evidence="4">Peripheral membrane protein</topology>
    </subcellularLocation>
    <subcellularLocation>
        <location evidence="3">Microsome membrane</location>
        <topology evidence="3">Peripheral membrane protein</topology>
    </subcellularLocation>
</comment>
<dbReference type="InParanoid" id="A0A212FIP5"/>
<dbReference type="GO" id="GO:0005789">
    <property type="term" value="C:endoplasmic reticulum membrane"/>
    <property type="evidence" value="ECO:0007669"/>
    <property type="project" value="UniProtKB-SubCell"/>
</dbReference>
<keyword evidence="7" id="KW-0349">Heme</keyword>
<dbReference type="Pfam" id="PF00067">
    <property type="entry name" value="p450"/>
    <property type="match status" value="3"/>
</dbReference>
<evidence type="ECO:0000313" key="17">
    <source>
        <dbReference type="Proteomes" id="UP000007151"/>
    </source>
</evidence>
<dbReference type="STRING" id="278856.A0A212FIP5"/>
<evidence type="ECO:0000256" key="3">
    <source>
        <dbReference type="ARBA" id="ARBA00004174"/>
    </source>
</evidence>
<gene>
    <name evidence="16" type="ORF">KGM_202397</name>
</gene>
<dbReference type="InterPro" id="IPR050476">
    <property type="entry name" value="Insect_CytP450_Detox"/>
</dbReference>
<dbReference type="InterPro" id="IPR017972">
    <property type="entry name" value="Cyt_P450_CS"/>
</dbReference>
<evidence type="ECO:0000256" key="9">
    <source>
        <dbReference type="ARBA" id="ARBA00022824"/>
    </source>
</evidence>
<dbReference type="GO" id="GO:0005506">
    <property type="term" value="F:iron ion binding"/>
    <property type="evidence" value="ECO:0007669"/>
    <property type="project" value="InterPro"/>
</dbReference>
<evidence type="ECO:0000256" key="10">
    <source>
        <dbReference type="ARBA" id="ARBA00022848"/>
    </source>
</evidence>
<keyword evidence="17" id="KW-1185">Reference proteome</keyword>
<dbReference type="PROSITE" id="PS00086">
    <property type="entry name" value="CYTOCHROME_P450"/>
    <property type="match status" value="3"/>
</dbReference>
<evidence type="ECO:0000256" key="11">
    <source>
        <dbReference type="ARBA" id="ARBA00023002"/>
    </source>
</evidence>
<dbReference type="Gene3D" id="1.10.630.10">
    <property type="entry name" value="Cytochrome P450"/>
    <property type="match status" value="3"/>
</dbReference>
<dbReference type="PANTHER" id="PTHR24292:SF45">
    <property type="entry name" value="CYTOCHROME P450 6G1-RELATED"/>
    <property type="match status" value="1"/>
</dbReference>
<keyword evidence="10" id="KW-0492">Microsome</keyword>
<accession>A0A212FIP5</accession>
<keyword evidence="13" id="KW-0503">Monooxygenase</keyword>